<dbReference type="EMBL" id="CP044331">
    <property type="protein sequence ID" value="QGM97714.1"/>
    <property type="molecule type" value="Genomic_DNA"/>
</dbReference>
<name>A0A6B8M1N5_9HYPH</name>
<reference evidence="1 2" key="1">
    <citation type="submission" date="2019-09" db="EMBL/GenBank/DDBJ databases">
        <title>Isolation and complete genome sequencing of Methylocystis species.</title>
        <authorList>
            <person name="Rumah B.L."/>
            <person name="Stead C.E."/>
            <person name="Stevens B.C."/>
            <person name="Minton N.P."/>
            <person name="Grosse-Honebrink A."/>
            <person name="Zhang Y."/>
        </authorList>
    </citation>
    <scope>NUCLEOTIDE SEQUENCE [LARGE SCALE GENOMIC DNA]</scope>
    <source>
        <strain evidence="1 2">BRCS2</strain>
    </source>
</reference>
<accession>A0A6B8M1N5</accession>
<evidence type="ECO:0000313" key="1">
    <source>
        <dbReference type="EMBL" id="QGM97714.1"/>
    </source>
</evidence>
<keyword evidence="2" id="KW-1185">Reference proteome</keyword>
<proteinExistence type="predicted"/>
<dbReference type="AlphaFoldDB" id="A0A6B8M1N5"/>
<sequence length="191" mass="21678">MVDIPLADMLVIERTGDKDALRAAIIEALRAGDMSPGTQRWLADMFDLNSNAAYKLEKFTRNIEGSQKQRKQRKATLDQLVELYRKTKNPTTFVRLAAKLTGYDPNTIRRKYRAAVEQRIAAEDAEESELHEWEQQQRLKEFKEICASAPDEQAAAEKANKVLGVPKEQTLAILARAKAKRLPGEDRPQLD</sequence>
<protein>
    <submittedName>
        <fullName evidence="1">Uncharacterized protein</fullName>
    </submittedName>
</protein>
<dbReference type="RefSeq" id="WP_016917767.1">
    <property type="nucleotide sequence ID" value="NZ_CP044331.1"/>
</dbReference>
<gene>
    <name evidence="1" type="ORF">F7D14_09700</name>
</gene>
<evidence type="ECO:0000313" key="2">
    <source>
        <dbReference type="Proteomes" id="UP000422569"/>
    </source>
</evidence>
<dbReference type="KEGG" id="mpar:F7D14_09700"/>
<dbReference type="Proteomes" id="UP000422569">
    <property type="component" value="Chromosome"/>
</dbReference>
<organism evidence="1 2">
    <name type="scientific">Methylocystis parvus</name>
    <dbReference type="NCBI Taxonomy" id="134"/>
    <lineage>
        <taxon>Bacteria</taxon>
        <taxon>Pseudomonadati</taxon>
        <taxon>Pseudomonadota</taxon>
        <taxon>Alphaproteobacteria</taxon>
        <taxon>Hyphomicrobiales</taxon>
        <taxon>Methylocystaceae</taxon>
        <taxon>Methylocystis</taxon>
    </lineage>
</organism>